<feature type="transmembrane region" description="Helical" evidence="6">
    <location>
        <begin position="457"/>
        <end position="479"/>
    </location>
</feature>
<feature type="transmembrane region" description="Helical" evidence="6">
    <location>
        <begin position="52"/>
        <end position="72"/>
    </location>
</feature>
<comment type="subcellular location">
    <subcellularLocation>
        <location evidence="1">Cell membrane</location>
        <topology evidence="1">Multi-pass membrane protein</topology>
    </subcellularLocation>
</comment>
<evidence type="ECO:0000256" key="6">
    <source>
        <dbReference type="SAM" id="Phobius"/>
    </source>
</evidence>
<dbReference type="Gene3D" id="3.60.15.10">
    <property type="entry name" value="Ribonuclease Z/Hydroxyacylglutathione hydrolase-like"/>
    <property type="match status" value="1"/>
</dbReference>
<evidence type="ECO:0000313" key="8">
    <source>
        <dbReference type="EMBL" id="OTP18786.1"/>
    </source>
</evidence>
<keyword evidence="3 6" id="KW-0812">Transmembrane</keyword>
<dbReference type="Pfam" id="PF00753">
    <property type="entry name" value="Lactamase_B"/>
    <property type="match status" value="1"/>
</dbReference>
<evidence type="ECO:0000256" key="4">
    <source>
        <dbReference type="ARBA" id="ARBA00022989"/>
    </source>
</evidence>
<dbReference type="SMART" id="SM00849">
    <property type="entry name" value="Lactamase_B"/>
    <property type="match status" value="1"/>
</dbReference>
<dbReference type="InterPro" id="IPR036866">
    <property type="entry name" value="RibonucZ/Hydroxyglut_hydro"/>
</dbReference>
<keyword evidence="2" id="KW-1003">Cell membrane</keyword>
<dbReference type="InterPro" id="IPR004477">
    <property type="entry name" value="ComEC_N"/>
</dbReference>
<reference evidence="8" key="1">
    <citation type="submission" date="2017-05" db="EMBL/GenBank/DDBJ databases">
        <title>The Genome Sequence of Enterococcus sp. 9E7_DIV0242.</title>
        <authorList>
            <consortium name="The Broad Institute Genomics Platform"/>
            <consortium name="The Broad Institute Genomic Center for Infectious Diseases"/>
            <person name="Earl A."/>
            <person name="Manson A."/>
            <person name="Schwartman J."/>
            <person name="Gilmore M."/>
            <person name="Abouelleil A."/>
            <person name="Cao P."/>
            <person name="Chapman S."/>
            <person name="Cusick C."/>
            <person name="Shea T."/>
            <person name="Young S."/>
            <person name="Neafsey D."/>
            <person name="Nusbaum C."/>
            <person name="Birren B."/>
        </authorList>
    </citation>
    <scope>NUCLEOTIDE SEQUENCE [LARGE SCALE GENOMIC DNA]</scope>
    <source>
        <strain evidence="8">9E7_DIV0242</strain>
    </source>
</reference>
<evidence type="ECO:0000256" key="2">
    <source>
        <dbReference type="ARBA" id="ARBA00022475"/>
    </source>
</evidence>
<dbReference type="NCBIfam" id="TIGR00361">
    <property type="entry name" value="ComEC_Rec2"/>
    <property type="match status" value="1"/>
</dbReference>
<dbReference type="Proteomes" id="UP000195141">
    <property type="component" value="Chromosome"/>
</dbReference>
<reference evidence="9" key="2">
    <citation type="submission" date="2017-05" db="EMBL/GenBank/DDBJ databases">
        <authorList>
            <consortium name="The Broad Institute Genomics Platform"/>
            <consortium name="The Broad Institute Genomic Center for Infectious Diseases"/>
            <person name="Earl A."/>
            <person name="Manson A."/>
            <person name="Schwartman J."/>
            <person name="Gilmore M."/>
            <person name="Abouelleil A."/>
            <person name="Cao P."/>
            <person name="Chapman S."/>
            <person name="Cusick C."/>
            <person name="Shea T."/>
            <person name="Young S."/>
            <person name="Neafsey D."/>
            <person name="Nusbaum C."/>
            <person name="Birren B."/>
        </authorList>
    </citation>
    <scope>NUCLEOTIDE SEQUENCE</scope>
    <source>
        <strain evidence="9">9E7_DIV0242</strain>
    </source>
</reference>
<dbReference type="InterPro" id="IPR004797">
    <property type="entry name" value="Competence_ComEC/Rec2"/>
</dbReference>
<dbReference type="PANTHER" id="PTHR30619:SF1">
    <property type="entry name" value="RECOMBINATION PROTEIN 2"/>
    <property type="match status" value="1"/>
</dbReference>
<evidence type="ECO:0000313" key="10">
    <source>
        <dbReference type="Proteomes" id="UP000195141"/>
    </source>
</evidence>
<dbReference type="InterPro" id="IPR052159">
    <property type="entry name" value="Competence_DNA_uptake"/>
</dbReference>
<dbReference type="InterPro" id="IPR035681">
    <property type="entry name" value="ComA-like_MBL"/>
</dbReference>
<feature type="transmembrane region" description="Helical" evidence="6">
    <location>
        <begin position="485"/>
        <end position="503"/>
    </location>
</feature>
<evidence type="ECO:0000256" key="5">
    <source>
        <dbReference type="ARBA" id="ARBA00023136"/>
    </source>
</evidence>
<sequence length="775" mass="88073">MRHQFQKLTNFCFFPVLFAIATHCIVLNFNGVTGLFWLICLIRLFKTERRDLIIWAIVFSLLVLFCAVFVRLKEYPETLNSGPVKMLAFQVDTDNIKVDGDYLQLEGHVYLDDSRQRVRAVYSLGSEEEQTRWQNVDQALLATVSGVLERPSVKTNLNGFDYRSNLRNSSINQILTIESFHDLKVRKVSWYDVITHLSIVRRRLLLYCERKFSPAIATYIQILLLGEQSADSELTDTFNQLGILHLFSLSGMHVVFFFQFFRLIALKLGVTIEQWFWLQLVLSFIFGGLTGFSISVSRSLLQTNISECNRRFQLKFSSLDTWSLTLFCGVICQPFSLFTLAGQYSYSLSFFILFIGPALNGIKQRSVQQLCFSMLLSIFTLPILAVSSYDWKPVGIVLTFLLLPLFEKVLLPNLTILFVSSFFIRVPLAEPLMEKLLQILNDFFHWLGRMNPFSATIGHISTGLFIIEFLLIFLVLLFLEKKWQRSVIFLGILLLLINQKYVLQKGIIAYIDVGQGDSILIQAPFHGETILIDTGGKLDFSKEEWRERKNKKNNADYTVLPFLKSRGIDNLDKVIITHADTDHMGDLLSISDKVFIKQVYFPKGAEADVPFLNMLQQLAQRGTEVSPILAGEKIDSLFQLRVLSPSSVGEGGNNDSLVIHTKIAAANFLFTGDLEETGELELIRKYPQLPVDILKIAHHGSKTSTSKAFITQLKPKQAIISSGRNNRFGHPHSETLATLSESDVAVFQTAESGMIYYEWLPFIALSEAQTILDSD</sequence>
<feature type="transmembrane region" description="Helical" evidence="6">
    <location>
        <begin position="276"/>
        <end position="301"/>
    </location>
</feature>
<proteinExistence type="predicted"/>
<feature type="transmembrane region" description="Helical" evidence="6">
    <location>
        <begin position="12"/>
        <end position="40"/>
    </location>
</feature>
<feature type="transmembrane region" description="Helical" evidence="6">
    <location>
        <begin position="243"/>
        <end position="264"/>
    </location>
</feature>
<reference evidence="9" key="3">
    <citation type="submission" date="2024-03" db="EMBL/GenBank/DDBJ databases">
        <title>The Genome Sequence of Enterococcus sp. DIV0242b.</title>
        <authorList>
            <consortium name="The Broad Institute Genomics Platform"/>
            <consortium name="The Broad Institute Microbial Omics Core"/>
            <consortium name="The Broad Institute Genomic Center for Infectious Diseases"/>
            <person name="Earl A."/>
            <person name="Manson A."/>
            <person name="Gilmore M."/>
            <person name="Schwartman J."/>
            <person name="Shea T."/>
            <person name="Abouelleil A."/>
            <person name="Cao P."/>
            <person name="Chapman S."/>
            <person name="Cusick C."/>
            <person name="Young S."/>
            <person name="Neafsey D."/>
            <person name="Nusbaum C."/>
            <person name="Birren B."/>
        </authorList>
    </citation>
    <scope>NUCLEOTIDE SEQUENCE</scope>
    <source>
        <strain evidence="9">9E7_DIV0242</strain>
    </source>
</reference>
<evidence type="ECO:0000313" key="9">
    <source>
        <dbReference type="EMBL" id="WYJ88848.1"/>
    </source>
</evidence>
<dbReference type="NCBIfam" id="TIGR00360">
    <property type="entry name" value="ComEC_N-term"/>
    <property type="match status" value="1"/>
</dbReference>
<keyword evidence="4 6" id="KW-1133">Transmembrane helix</keyword>
<gene>
    <name evidence="9" type="ORF">A5888_000567</name>
    <name evidence="8" type="ORF">A5888_000600</name>
</gene>
<dbReference type="AlphaFoldDB" id="A0A242KCU9"/>
<accession>A0A242KCU9</accession>
<dbReference type="EMBL" id="NGMM01000001">
    <property type="protein sequence ID" value="OTP18786.1"/>
    <property type="molecule type" value="Genomic_DNA"/>
</dbReference>
<feature type="transmembrane region" description="Helical" evidence="6">
    <location>
        <begin position="369"/>
        <end position="389"/>
    </location>
</feature>
<organism evidence="8">
    <name type="scientific">Candidatus Enterococcus clewellii</name>
    <dbReference type="NCBI Taxonomy" id="1834193"/>
    <lineage>
        <taxon>Bacteria</taxon>
        <taxon>Bacillati</taxon>
        <taxon>Bacillota</taxon>
        <taxon>Bacilli</taxon>
        <taxon>Lactobacillales</taxon>
        <taxon>Enterococcaceae</taxon>
        <taxon>Enterococcus</taxon>
    </lineage>
</organism>
<evidence type="ECO:0000259" key="7">
    <source>
        <dbReference type="SMART" id="SM00849"/>
    </source>
</evidence>
<dbReference type="RefSeq" id="WP_086347732.1">
    <property type="nucleotide sequence ID" value="NZ_CP147247.1"/>
</dbReference>
<dbReference type="InterPro" id="IPR001279">
    <property type="entry name" value="Metallo-B-lactamas"/>
</dbReference>
<dbReference type="SUPFAM" id="SSF56281">
    <property type="entry name" value="Metallo-hydrolase/oxidoreductase"/>
    <property type="match status" value="1"/>
</dbReference>
<dbReference type="CDD" id="cd07731">
    <property type="entry name" value="ComA-like_MBL-fold"/>
    <property type="match status" value="1"/>
</dbReference>
<name>A0A242KCU9_9ENTE</name>
<dbReference type="GO" id="GO:0005886">
    <property type="term" value="C:plasma membrane"/>
    <property type="evidence" value="ECO:0007669"/>
    <property type="project" value="UniProtKB-SubCell"/>
</dbReference>
<dbReference type="GO" id="GO:0030420">
    <property type="term" value="P:establishment of competence for transformation"/>
    <property type="evidence" value="ECO:0007669"/>
    <property type="project" value="InterPro"/>
</dbReference>
<feature type="domain" description="Metallo-beta-lactamase" evidence="7">
    <location>
        <begin position="515"/>
        <end position="724"/>
    </location>
</feature>
<dbReference type="PANTHER" id="PTHR30619">
    <property type="entry name" value="DNA INTERNALIZATION/COMPETENCE PROTEIN COMEC/REC2"/>
    <property type="match status" value="1"/>
</dbReference>
<keyword evidence="10" id="KW-1185">Reference proteome</keyword>
<feature type="transmembrane region" description="Helical" evidence="6">
    <location>
        <begin position="344"/>
        <end position="362"/>
    </location>
</feature>
<evidence type="ECO:0000256" key="1">
    <source>
        <dbReference type="ARBA" id="ARBA00004651"/>
    </source>
</evidence>
<dbReference type="Pfam" id="PF03772">
    <property type="entry name" value="Competence"/>
    <property type="match status" value="1"/>
</dbReference>
<protein>
    <submittedName>
        <fullName evidence="9">Competence protein ComEC</fullName>
    </submittedName>
</protein>
<keyword evidence="5 6" id="KW-0472">Membrane</keyword>
<dbReference type="EMBL" id="CP147247">
    <property type="protein sequence ID" value="WYJ88848.1"/>
    <property type="molecule type" value="Genomic_DNA"/>
</dbReference>
<evidence type="ECO:0000256" key="3">
    <source>
        <dbReference type="ARBA" id="ARBA00022692"/>
    </source>
</evidence>